<name>A0AA39XL40_9PEZI</name>
<feature type="compositionally biased region" description="Pro residues" evidence="1">
    <location>
        <begin position="314"/>
        <end position="323"/>
    </location>
</feature>
<sequence length="346" mass="39097">MARTEHRPPFHSPAWLWQCGSDHSPLHQISWGYTSAAINTSISVPLNPSLCTAVTEAAVAHQRHRRQTSNAKKRHYSYDCKAAPQERPYVPRPSRTQQLFNPKLLPKLSNEVPDALMRKKGVADEELAKKEAERARKRELEGDEEFAAPGESSPKRRRSPSYDSVSSFSTRSPSPVPLKRISVSPRRERRRDSPGPSHHRPAPQARRRSLNPEDRYLSRASESPARHHRHHHRHGAGARLPAAARRSPSLTPPPRKDDRASVTRRDYSPSPSPSQSRSLSRSRSPSLRRDDNYRDRDDASHQRGRVPQQRVASPLPPPPPPAPARERSLSPFSKRLALTQAMNLGR</sequence>
<protein>
    <submittedName>
        <fullName evidence="2">Uncharacterized protein</fullName>
    </submittedName>
</protein>
<dbReference type="Pfam" id="PF13917">
    <property type="entry name" value="zf-CCHC_3"/>
    <property type="match status" value="1"/>
</dbReference>
<feature type="compositionally biased region" description="Basic and acidic residues" evidence="1">
    <location>
        <begin position="287"/>
        <end position="301"/>
    </location>
</feature>
<organism evidence="2 3">
    <name type="scientific">Bombardia bombarda</name>
    <dbReference type="NCBI Taxonomy" id="252184"/>
    <lineage>
        <taxon>Eukaryota</taxon>
        <taxon>Fungi</taxon>
        <taxon>Dikarya</taxon>
        <taxon>Ascomycota</taxon>
        <taxon>Pezizomycotina</taxon>
        <taxon>Sordariomycetes</taxon>
        <taxon>Sordariomycetidae</taxon>
        <taxon>Sordariales</taxon>
        <taxon>Lasiosphaeriaceae</taxon>
        <taxon>Bombardia</taxon>
    </lineage>
</organism>
<feature type="region of interest" description="Disordered" evidence="1">
    <location>
        <begin position="63"/>
        <end position="106"/>
    </location>
</feature>
<reference evidence="2" key="1">
    <citation type="submission" date="2023-06" db="EMBL/GenBank/DDBJ databases">
        <title>Genome-scale phylogeny and comparative genomics of the fungal order Sordariales.</title>
        <authorList>
            <consortium name="Lawrence Berkeley National Laboratory"/>
            <person name="Hensen N."/>
            <person name="Bonometti L."/>
            <person name="Westerberg I."/>
            <person name="Brannstrom I.O."/>
            <person name="Guillou S."/>
            <person name="Cros-Aarteil S."/>
            <person name="Calhoun S."/>
            <person name="Haridas S."/>
            <person name="Kuo A."/>
            <person name="Mondo S."/>
            <person name="Pangilinan J."/>
            <person name="Riley R."/>
            <person name="LaButti K."/>
            <person name="Andreopoulos B."/>
            <person name="Lipzen A."/>
            <person name="Chen C."/>
            <person name="Yanf M."/>
            <person name="Daum C."/>
            <person name="Ng V."/>
            <person name="Clum A."/>
            <person name="Steindorff A."/>
            <person name="Ohm R."/>
            <person name="Martin F."/>
            <person name="Silar P."/>
            <person name="Natvig D."/>
            <person name="Lalanne C."/>
            <person name="Gautier V."/>
            <person name="Ament-velasquez S.L."/>
            <person name="Kruys A."/>
            <person name="Hutchinson M.I."/>
            <person name="Powell A.J."/>
            <person name="Barry K."/>
            <person name="Miller A.N."/>
            <person name="Grigoriev I.V."/>
            <person name="Debuchy R."/>
            <person name="Gladieux P."/>
            <person name="Thoren M.H."/>
            <person name="Johannesson H."/>
        </authorList>
    </citation>
    <scope>NUCLEOTIDE SEQUENCE</scope>
    <source>
        <strain evidence="2">SMH3391-2</strain>
    </source>
</reference>
<feature type="compositionally biased region" description="Basic residues" evidence="1">
    <location>
        <begin position="197"/>
        <end position="209"/>
    </location>
</feature>
<evidence type="ECO:0000256" key="1">
    <source>
        <dbReference type="SAM" id="MobiDB-lite"/>
    </source>
</evidence>
<feature type="compositionally biased region" description="Basic residues" evidence="1">
    <location>
        <begin position="63"/>
        <end position="75"/>
    </location>
</feature>
<gene>
    <name evidence="2" type="ORF">B0T17DRAFT_503147</name>
</gene>
<keyword evidence="3" id="KW-1185">Reference proteome</keyword>
<proteinExistence type="predicted"/>
<evidence type="ECO:0000313" key="2">
    <source>
        <dbReference type="EMBL" id="KAK0635635.1"/>
    </source>
</evidence>
<comment type="caution">
    <text evidence="2">The sequence shown here is derived from an EMBL/GenBank/DDBJ whole genome shotgun (WGS) entry which is preliminary data.</text>
</comment>
<dbReference type="EMBL" id="JAULSR010000001">
    <property type="protein sequence ID" value="KAK0635635.1"/>
    <property type="molecule type" value="Genomic_DNA"/>
</dbReference>
<dbReference type="Proteomes" id="UP001174934">
    <property type="component" value="Unassembled WGS sequence"/>
</dbReference>
<dbReference type="AlphaFoldDB" id="A0AA39XL40"/>
<evidence type="ECO:0000313" key="3">
    <source>
        <dbReference type="Proteomes" id="UP001174934"/>
    </source>
</evidence>
<feature type="region of interest" description="Disordered" evidence="1">
    <location>
        <begin position="127"/>
        <end position="346"/>
    </location>
</feature>
<feature type="compositionally biased region" description="Basic residues" evidence="1">
    <location>
        <begin position="226"/>
        <end position="236"/>
    </location>
</feature>
<feature type="compositionally biased region" description="Basic and acidic residues" evidence="1">
    <location>
        <begin position="127"/>
        <end position="140"/>
    </location>
</feature>
<feature type="compositionally biased region" description="Low complexity" evidence="1">
    <location>
        <begin position="237"/>
        <end position="249"/>
    </location>
</feature>
<accession>A0AA39XL40</accession>
<feature type="compositionally biased region" description="Low complexity" evidence="1">
    <location>
        <begin position="273"/>
        <end position="285"/>
    </location>
</feature>
<feature type="compositionally biased region" description="Low complexity" evidence="1">
    <location>
        <begin position="164"/>
        <end position="173"/>
    </location>
</feature>
<feature type="compositionally biased region" description="Basic and acidic residues" evidence="1">
    <location>
        <begin position="254"/>
        <end position="267"/>
    </location>
</feature>